<sequence length="59" mass="6626">MANRLTFLPTDLLTDRHVQINIHGLFRKCGIIKQTKGPERPKVSPATYALFEDGCKLDG</sequence>
<protein>
    <submittedName>
        <fullName evidence="1">Uncharacterized protein</fullName>
    </submittedName>
</protein>
<proteinExistence type="predicted"/>
<dbReference type="EMBL" id="JAIWYP010000005">
    <property type="protein sequence ID" value="KAH3820811.1"/>
    <property type="molecule type" value="Genomic_DNA"/>
</dbReference>
<reference evidence="1" key="1">
    <citation type="journal article" date="2019" name="bioRxiv">
        <title>The Genome of the Zebra Mussel, Dreissena polymorpha: A Resource for Invasive Species Research.</title>
        <authorList>
            <person name="McCartney M.A."/>
            <person name="Auch B."/>
            <person name="Kono T."/>
            <person name="Mallez S."/>
            <person name="Zhang Y."/>
            <person name="Obille A."/>
            <person name="Becker A."/>
            <person name="Abrahante J.E."/>
            <person name="Garbe J."/>
            <person name="Badalamenti J.P."/>
            <person name="Herman A."/>
            <person name="Mangelson H."/>
            <person name="Liachko I."/>
            <person name="Sullivan S."/>
            <person name="Sone E.D."/>
            <person name="Koren S."/>
            <person name="Silverstein K.A.T."/>
            <person name="Beckman K.B."/>
            <person name="Gohl D.M."/>
        </authorList>
    </citation>
    <scope>NUCLEOTIDE SEQUENCE</scope>
    <source>
        <strain evidence="1">Duluth1</strain>
        <tissue evidence="1">Whole animal</tissue>
    </source>
</reference>
<comment type="caution">
    <text evidence="1">The sequence shown here is derived from an EMBL/GenBank/DDBJ whole genome shotgun (WGS) entry which is preliminary data.</text>
</comment>
<accession>A0A9D4GST2</accession>
<organism evidence="1 2">
    <name type="scientific">Dreissena polymorpha</name>
    <name type="common">Zebra mussel</name>
    <name type="synonym">Mytilus polymorpha</name>
    <dbReference type="NCBI Taxonomy" id="45954"/>
    <lineage>
        <taxon>Eukaryota</taxon>
        <taxon>Metazoa</taxon>
        <taxon>Spiralia</taxon>
        <taxon>Lophotrochozoa</taxon>
        <taxon>Mollusca</taxon>
        <taxon>Bivalvia</taxon>
        <taxon>Autobranchia</taxon>
        <taxon>Heteroconchia</taxon>
        <taxon>Euheterodonta</taxon>
        <taxon>Imparidentia</taxon>
        <taxon>Neoheterodontei</taxon>
        <taxon>Myida</taxon>
        <taxon>Dreissenoidea</taxon>
        <taxon>Dreissenidae</taxon>
        <taxon>Dreissena</taxon>
    </lineage>
</organism>
<keyword evidence="2" id="KW-1185">Reference proteome</keyword>
<name>A0A9D4GST2_DREPO</name>
<gene>
    <name evidence="1" type="ORF">DPMN_122560</name>
</gene>
<dbReference type="AlphaFoldDB" id="A0A9D4GST2"/>
<evidence type="ECO:0000313" key="1">
    <source>
        <dbReference type="EMBL" id="KAH3820811.1"/>
    </source>
</evidence>
<evidence type="ECO:0000313" key="2">
    <source>
        <dbReference type="Proteomes" id="UP000828390"/>
    </source>
</evidence>
<dbReference type="Proteomes" id="UP000828390">
    <property type="component" value="Unassembled WGS sequence"/>
</dbReference>
<reference evidence="1" key="2">
    <citation type="submission" date="2020-11" db="EMBL/GenBank/DDBJ databases">
        <authorList>
            <person name="McCartney M.A."/>
            <person name="Auch B."/>
            <person name="Kono T."/>
            <person name="Mallez S."/>
            <person name="Becker A."/>
            <person name="Gohl D.M."/>
            <person name="Silverstein K.A.T."/>
            <person name="Koren S."/>
            <person name="Bechman K.B."/>
            <person name="Herman A."/>
            <person name="Abrahante J.E."/>
            <person name="Garbe J."/>
        </authorList>
    </citation>
    <scope>NUCLEOTIDE SEQUENCE</scope>
    <source>
        <strain evidence="1">Duluth1</strain>
        <tissue evidence="1">Whole animal</tissue>
    </source>
</reference>